<sequence length="66" mass="7667">MTERRLLDPSGREFVPGQLEHYARRMEDTTYDSDTATQPEYDEFDLDIDGLILQELEALSETKSLD</sequence>
<protein>
    <submittedName>
        <fullName evidence="1">Uncharacterized protein</fullName>
    </submittedName>
</protein>
<proteinExistence type="predicted"/>
<dbReference type="AlphaFoldDB" id="A0A9Q9EKE4"/>
<dbReference type="EMBL" id="CP099422">
    <property type="protein sequence ID" value="USW53174.1"/>
    <property type="molecule type" value="Genomic_DNA"/>
</dbReference>
<gene>
    <name evidence="1" type="ORF">Slin15195_G064930</name>
</gene>
<name>A0A9Q9EKE4_9PEZI</name>
<organism evidence="1 2">
    <name type="scientific">Septoria linicola</name>
    <dbReference type="NCBI Taxonomy" id="215465"/>
    <lineage>
        <taxon>Eukaryota</taxon>
        <taxon>Fungi</taxon>
        <taxon>Dikarya</taxon>
        <taxon>Ascomycota</taxon>
        <taxon>Pezizomycotina</taxon>
        <taxon>Dothideomycetes</taxon>
        <taxon>Dothideomycetidae</taxon>
        <taxon>Mycosphaerellales</taxon>
        <taxon>Mycosphaerellaceae</taxon>
        <taxon>Septoria</taxon>
    </lineage>
</organism>
<evidence type="ECO:0000313" key="2">
    <source>
        <dbReference type="Proteomes" id="UP001056384"/>
    </source>
</evidence>
<keyword evidence="2" id="KW-1185">Reference proteome</keyword>
<reference evidence="1" key="1">
    <citation type="submission" date="2022-06" db="EMBL/GenBank/DDBJ databases">
        <title>Complete genome sequences of two strains of the flax pathogen Septoria linicola.</title>
        <authorList>
            <person name="Lapalu N."/>
            <person name="Simon A."/>
            <person name="Demenou B."/>
            <person name="Paumier D."/>
            <person name="Guillot M.-P."/>
            <person name="Gout L."/>
            <person name="Valade R."/>
        </authorList>
    </citation>
    <scope>NUCLEOTIDE SEQUENCE</scope>
    <source>
        <strain evidence="1">SE15195</strain>
    </source>
</reference>
<accession>A0A9Q9EKE4</accession>
<evidence type="ECO:0000313" key="1">
    <source>
        <dbReference type="EMBL" id="USW53174.1"/>
    </source>
</evidence>
<dbReference type="Proteomes" id="UP001056384">
    <property type="component" value="Chromosome 5"/>
</dbReference>